<protein>
    <submittedName>
        <fullName evidence="4">EGF-like domain-containing protein</fullName>
    </submittedName>
</protein>
<reference evidence="4" key="1">
    <citation type="submission" date="2017-02" db="UniProtKB">
        <authorList>
            <consortium name="WormBaseParasite"/>
        </authorList>
    </citation>
    <scope>IDENTIFICATION</scope>
</reference>
<dbReference type="AlphaFoldDB" id="A0A0N4Z0G9"/>
<dbReference type="Gene3D" id="2.60.120.290">
    <property type="entry name" value="Spermadhesin, CUB domain"/>
    <property type="match status" value="1"/>
</dbReference>
<accession>A0A0N4Z0G9</accession>
<comment type="caution">
    <text evidence="1">Lacks conserved residue(s) required for the propagation of feature annotation.</text>
</comment>
<dbReference type="SUPFAM" id="SSF49854">
    <property type="entry name" value="Spermadhesin, CUB domain"/>
    <property type="match status" value="1"/>
</dbReference>
<dbReference type="PROSITE" id="PS50026">
    <property type="entry name" value="EGF_3"/>
    <property type="match status" value="1"/>
</dbReference>
<dbReference type="InterPro" id="IPR000742">
    <property type="entry name" value="EGF"/>
</dbReference>
<organism evidence="3 4">
    <name type="scientific">Parastrongyloides trichosuri</name>
    <name type="common">Possum-specific nematode worm</name>
    <dbReference type="NCBI Taxonomy" id="131310"/>
    <lineage>
        <taxon>Eukaryota</taxon>
        <taxon>Metazoa</taxon>
        <taxon>Ecdysozoa</taxon>
        <taxon>Nematoda</taxon>
        <taxon>Chromadorea</taxon>
        <taxon>Rhabditida</taxon>
        <taxon>Tylenchina</taxon>
        <taxon>Panagrolaimomorpha</taxon>
        <taxon>Strongyloidoidea</taxon>
        <taxon>Strongyloididae</taxon>
        <taxon>Parastrongyloides</taxon>
    </lineage>
</organism>
<dbReference type="Proteomes" id="UP000038045">
    <property type="component" value="Unplaced"/>
</dbReference>
<dbReference type="InterPro" id="IPR035914">
    <property type="entry name" value="Sperma_CUB_dom_sf"/>
</dbReference>
<evidence type="ECO:0000313" key="3">
    <source>
        <dbReference type="Proteomes" id="UP000038045"/>
    </source>
</evidence>
<keyword evidence="1" id="KW-0245">EGF-like domain</keyword>
<sequence>MKKFFYRLNEKVNNLFNKVSNNSDLYQRVSKLVNGVNNINQNNISALTNRVSIASTTFSYLSTNINSYINEIQCLSNSQCIPTPSTTSTIPAITTTLVPITNSTDCDKLLDTTNGKISSTQIQDITCNWSLKSSLGNKYILTLKSLIIQQDVELEILNNVNNSLVLFQNTSISEPIQINDNGYDYTISIKSANSFSGVQFELDFTSQAICSSDTCFNNGTCDVGPDNKAKCTCSGCYSSDSNCQRKYNPCDTYKKCKTLDSNDNPTGNTCQPLETTSSCVAKCYCNGSSTASAFCS</sequence>
<name>A0A0N4Z0G9_PARTI</name>
<keyword evidence="3" id="KW-1185">Reference proteome</keyword>
<dbReference type="WBParaSite" id="PTRK_0000019900.2">
    <property type="protein sequence ID" value="PTRK_0000019900.2"/>
    <property type="gene ID" value="PTRK_0000019900"/>
</dbReference>
<evidence type="ECO:0000259" key="2">
    <source>
        <dbReference type="PROSITE" id="PS50026"/>
    </source>
</evidence>
<feature type="domain" description="EGF-like" evidence="2">
    <location>
        <begin position="206"/>
        <end position="244"/>
    </location>
</feature>
<proteinExistence type="predicted"/>
<evidence type="ECO:0000256" key="1">
    <source>
        <dbReference type="PROSITE-ProRule" id="PRU00076"/>
    </source>
</evidence>
<evidence type="ECO:0000313" key="4">
    <source>
        <dbReference type="WBParaSite" id="PTRK_0000019900.2"/>
    </source>
</evidence>